<dbReference type="EMBL" id="LXKA01000275">
    <property type="protein sequence ID" value="OAJ59478.1"/>
    <property type="molecule type" value="Genomic_DNA"/>
</dbReference>
<evidence type="ECO:0008006" key="4">
    <source>
        <dbReference type="Google" id="ProtNLM"/>
    </source>
</evidence>
<keyword evidence="1" id="KW-1133">Transmembrane helix</keyword>
<evidence type="ECO:0000313" key="2">
    <source>
        <dbReference type="EMBL" id="OAJ59478.1"/>
    </source>
</evidence>
<proteinExistence type="predicted"/>
<feature type="transmembrane region" description="Helical" evidence="1">
    <location>
        <begin position="64"/>
        <end position="82"/>
    </location>
</feature>
<comment type="caution">
    <text evidence="2">The sequence shown here is derived from an EMBL/GenBank/DDBJ whole genome shotgun (WGS) entry which is preliminary data.</text>
</comment>
<name>A0A1A9N6W0_9BURK</name>
<dbReference type="Proteomes" id="UP000078116">
    <property type="component" value="Unassembled WGS sequence"/>
</dbReference>
<keyword evidence="1" id="KW-0812">Transmembrane</keyword>
<protein>
    <recommendedName>
        <fullName evidence="4">HAMP domain-containing protein</fullName>
    </recommendedName>
</protein>
<dbReference type="Gene3D" id="6.10.340.10">
    <property type="match status" value="1"/>
</dbReference>
<accession>A0A1A9N6W0</accession>
<gene>
    <name evidence="2" type="ORF">A6V37_38420</name>
</gene>
<dbReference type="AlphaFoldDB" id="A0A1A9N6W0"/>
<organism evidence="2 3">
    <name type="scientific">Paraburkholderia ginsengiterrae</name>
    <dbReference type="NCBI Taxonomy" id="1462993"/>
    <lineage>
        <taxon>Bacteria</taxon>
        <taxon>Pseudomonadati</taxon>
        <taxon>Pseudomonadota</taxon>
        <taxon>Betaproteobacteria</taxon>
        <taxon>Burkholderiales</taxon>
        <taxon>Burkholderiaceae</taxon>
        <taxon>Paraburkholderia</taxon>
    </lineage>
</organism>
<evidence type="ECO:0000313" key="3">
    <source>
        <dbReference type="Proteomes" id="UP000078116"/>
    </source>
</evidence>
<reference evidence="2 3" key="1">
    <citation type="submission" date="2016-04" db="EMBL/GenBank/DDBJ databases">
        <title>Reclassification of Paraburkholderia panaciterrae (Farh et al. 2015) Dobritsa &amp; Samadpour 2016 as a later homotypic synonym of Paraburkholderia ginsengiterrae (Farh et al. 2015) Dobritsa &amp; Samadpour 2016.</title>
        <authorList>
            <person name="Dobritsa A.P."/>
            <person name="Kutumbaka K."/>
            <person name="Samadpour M."/>
        </authorList>
    </citation>
    <scope>NUCLEOTIDE SEQUENCE [LARGE SCALE GENOMIC DNA]</scope>
    <source>
        <strain evidence="2 3">DCY85</strain>
    </source>
</reference>
<keyword evidence="1" id="KW-0472">Membrane</keyword>
<sequence length="117" mass="13546">MMFMIGAFTLALVLTLMTFMVLRRTVIQPLQQSASRIERIAAGDLTMAEKKNTIEPRQLATPRTIFQVLICCFLILLQYSILKVRVKQISWNYENRPARTRMIDQKLVHTHHGLCVT</sequence>
<evidence type="ECO:0000256" key="1">
    <source>
        <dbReference type="SAM" id="Phobius"/>
    </source>
</evidence>